<keyword evidence="2" id="KW-0479">Metal-binding</keyword>
<accession>A0AAW2AUG2</accession>
<protein>
    <recommendedName>
        <fullName evidence="6">HAT C-terminal dimerisation domain-containing protein</fullName>
    </recommendedName>
</protein>
<comment type="subcellular location">
    <subcellularLocation>
        <location evidence="1">Nucleus</location>
    </subcellularLocation>
</comment>
<dbReference type="Proteomes" id="UP001479290">
    <property type="component" value="Unassembled WGS sequence"/>
</dbReference>
<evidence type="ECO:0000256" key="2">
    <source>
        <dbReference type="ARBA" id="ARBA00022723"/>
    </source>
</evidence>
<dbReference type="InterPro" id="IPR008906">
    <property type="entry name" value="HATC_C_dom"/>
</dbReference>
<dbReference type="InterPro" id="IPR052035">
    <property type="entry name" value="ZnF_BED_domain_contain"/>
</dbReference>
<evidence type="ECO:0000259" key="6">
    <source>
        <dbReference type="Pfam" id="PF05699"/>
    </source>
</evidence>
<dbReference type="InterPro" id="IPR012337">
    <property type="entry name" value="RNaseH-like_sf"/>
</dbReference>
<dbReference type="PANTHER" id="PTHR46481">
    <property type="entry name" value="ZINC FINGER BED DOMAIN-CONTAINING PROTEIN 4"/>
    <property type="match status" value="1"/>
</dbReference>
<dbReference type="GO" id="GO:0005634">
    <property type="term" value="C:nucleus"/>
    <property type="evidence" value="ECO:0007669"/>
    <property type="project" value="UniProtKB-SubCell"/>
</dbReference>
<dbReference type="Pfam" id="PF05699">
    <property type="entry name" value="Dimer_Tnp_hAT"/>
    <property type="match status" value="1"/>
</dbReference>
<evidence type="ECO:0000313" key="8">
    <source>
        <dbReference type="Proteomes" id="UP001479290"/>
    </source>
</evidence>
<keyword evidence="4" id="KW-0862">Zinc</keyword>
<organism evidence="7 8">
    <name type="scientific">Culter alburnus</name>
    <name type="common">Topmouth culter</name>
    <dbReference type="NCBI Taxonomy" id="194366"/>
    <lineage>
        <taxon>Eukaryota</taxon>
        <taxon>Metazoa</taxon>
        <taxon>Chordata</taxon>
        <taxon>Craniata</taxon>
        <taxon>Vertebrata</taxon>
        <taxon>Euteleostomi</taxon>
        <taxon>Actinopterygii</taxon>
        <taxon>Neopterygii</taxon>
        <taxon>Teleostei</taxon>
        <taxon>Ostariophysi</taxon>
        <taxon>Cypriniformes</taxon>
        <taxon>Xenocyprididae</taxon>
        <taxon>Xenocypridinae</taxon>
        <taxon>Culter</taxon>
    </lineage>
</organism>
<evidence type="ECO:0000256" key="5">
    <source>
        <dbReference type="ARBA" id="ARBA00023242"/>
    </source>
</evidence>
<dbReference type="GO" id="GO:0046983">
    <property type="term" value="F:protein dimerization activity"/>
    <property type="evidence" value="ECO:0007669"/>
    <property type="project" value="InterPro"/>
</dbReference>
<dbReference type="GO" id="GO:0008270">
    <property type="term" value="F:zinc ion binding"/>
    <property type="evidence" value="ECO:0007669"/>
    <property type="project" value="UniProtKB-KW"/>
</dbReference>
<dbReference type="SUPFAM" id="SSF53098">
    <property type="entry name" value="Ribonuclease H-like"/>
    <property type="match status" value="1"/>
</dbReference>
<proteinExistence type="predicted"/>
<feature type="domain" description="HAT C-terminal dimerisation" evidence="6">
    <location>
        <begin position="440"/>
        <end position="503"/>
    </location>
</feature>
<comment type="caution">
    <text evidence="7">The sequence shown here is derived from an EMBL/GenBank/DDBJ whole genome shotgun (WGS) entry which is preliminary data.</text>
</comment>
<reference evidence="7 8" key="1">
    <citation type="submission" date="2024-05" db="EMBL/GenBank/DDBJ databases">
        <title>A high-quality chromosomal-level genome assembly of Topmouth culter (Culter alburnus).</title>
        <authorList>
            <person name="Zhao H."/>
        </authorList>
    </citation>
    <scope>NUCLEOTIDE SEQUENCE [LARGE SCALE GENOMIC DNA]</scope>
    <source>
        <strain evidence="7">CATC2023</strain>
        <tissue evidence="7">Muscle</tissue>
    </source>
</reference>
<dbReference type="PANTHER" id="PTHR46481:SF10">
    <property type="entry name" value="ZINC FINGER BED DOMAIN-CONTAINING PROTEIN 39"/>
    <property type="match status" value="1"/>
</dbReference>
<name>A0AAW2AUG2_CULAL</name>
<evidence type="ECO:0000256" key="3">
    <source>
        <dbReference type="ARBA" id="ARBA00022771"/>
    </source>
</evidence>
<sequence>ICLDWVATCTAVNIPLSKSDHPVLRKFLKEKVVNGGAIPGSHQLQEKYLGDVYLQEKETLKTNLTKKPVAVICDETPDVEGRCVLNILIAPLEKDESGRILAYLADTVFLEQCNHSTVSMAVVKCLQEYSIDNDDVIVFNTDNAAYMKKAYTAALKSLFPNSVHVTCMAHIMNLVGSAFRRPFDQLNSFMLSFSQMFYHAGSRKRRYLQFMTKNLPPGRKATMAPNPCATRWNSWFTAVQYHSEHFGLYKEFIEKEIDTCGKTTPQSVERLHEMLQDPNMAESLQVQISIMANKCRVLIGLLDIFQSRRPIVTKAFDYLEDLHMKLEANKDLSYETCAEYFEGLDLSFAIKMQILNRVEQAYINAEDKLSKYISDGQPAISFLKEVRVFDPRHIAFMSDSVSSYESIPGFSDVPKNELDAYFTRLGPAAVHAAACGVVDLDIFWDGLKERLPILSGLAIRYKSVIVNSADAERSNSIYKLVLSSRRRSVTNDNLKALVFLYHNQRLASGAFEDKDFEEDFESFDEA</sequence>
<keyword evidence="8" id="KW-1185">Reference proteome</keyword>
<keyword evidence="3" id="KW-0863">Zinc-finger</keyword>
<evidence type="ECO:0000313" key="7">
    <source>
        <dbReference type="EMBL" id="KAK9976556.1"/>
    </source>
</evidence>
<gene>
    <name evidence="7" type="ORF">ABG768_021761</name>
</gene>
<feature type="non-terminal residue" evidence="7">
    <location>
        <position position="1"/>
    </location>
</feature>
<keyword evidence="5" id="KW-0539">Nucleus</keyword>
<dbReference type="AlphaFoldDB" id="A0AAW2AUG2"/>
<evidence type="ECO:0000256" key="1">
    <source>
        <dbReference type="ARBA" id="ARBA00004123"/>
    </source>
</evidence>
<dbReference type="EMBL" id="JAWDJR010000004">
    <property type="protein sequence ID" value="KAK9976556.1"/>
    <property type="molecule type" value="Genomic_DNA"/>
</dbReference>
<evidence type="ECO:0000256" key="4">
    <source>
        <dbReference type="ARBA" id="ARBA00022833"/>
    </source>
</evidence>